<name>A0A6J4SLB6_9ACTN</name>
<evidence type="ECO:0000256" key="1">
    <source>
        <dbReference type="SAM" id="MobiDB-lite"/>
    </source>
</evidence>
<dbReference type="Gene3D" id="3.30.70.100">
    <property type="match status" value="1"/>
</dbReference>
<gene>
    <name evidence="2" type="ORF">AVDCRST_MAG12-2566</name>
</gene>
<sequence>MRTIKMRPEDVQAAAGEVPEDAPFFMLNLLRYRERADYGDRTDAAPSSGREVYHERYVPAFGLVAAKWGPMASGSPGSAPCSPTSSDRPTSDGTR</sequence>
<feature type="compositionally biased region" description="Low complexity" evidence="1">
    <location>
        <begin position="72"/>
        <end position="86"/>
    </location>
</feature>
<reference evidence="2" key="1">
    <citation type="submission" date="2020-02" db="EMBL/GenBank/DDBJ databases">
        <authorList>
            <person name="Meier V. D."/>
        </authorList>
    </citation>
    <scope>NUCLEOTIDE SEQUENCE</scope>
    <source>
        <strain evidence="2">AVDCRST_MAG12</strain>
    </source>
</reference>
<protein>
    <submittedName>
        <fullName evidence="2">Uncharacterized protein</fullName>
    </submittedName>
</protein>
<dbReference type="AlphaFoldDB" id="A0A6J4SLB6"/>
<evidence type="ECO:0000313" key="2">
    <source>
        <dbReference type="EMBL" id="CAA9499126.1"/>
    </source>
</evidence>
<feature type="region of interest" description="Disordered" evidence="1">
    <location>
        <begin position="72"/>
        <end position="95"/>
    </location>
</feature>
<proteinExistence type="predicted"/>
<accession>A0A6J4SLB6</accession>
<organism evidence="2">
    <name type="scientific">uncultured Rubrobacteraceae bacterium</name>
    <dbReference type="NCBI Taxonomy" id="349277"/>
    <lineage>
        <taxon>Bacteria</taxon>
        <taxon>Bacillati</taxon>
        <taxon>Actinomycetota</taxon>
        <taxon>Rubrobacteria</taxon>
        <taxon>Rubrobacterales</taxon>
        <taxon>Rubrobacteraceae</taxon>
        <taxon>environmental samples</taxon>
    </lineage>
</organism>
<dbReference type="EMBL" id="CADCVK010000367">
    <property type="protein sequence ID" value="CAA9499126.1"/>
    <property type="molecule type" value="Genomic_DNA"/>
</dbReference>